<protein>
    <recommendedName>
        <fullName evidence="4">DUF3298 domain-containing protein</fullName>
    </recommendedName>
</protein>
<reference evidence="2" key="1">
    <citation type="journal article" date="2014" name="Genome Announc.">
        <title>Draft Genome Sequence of Clostridium straminisolvens Strain JCM 21531T, Isolated from a Cellulose-Degrading Bacterial Community.</title>
        <authorList>
            <person name="Yuki M."/>
            <person name="Oshima K."/>
            <person name="Suda W."/>
            <person name="Sakamoto M."/>
            <person name="Kitamura K."/>
            <person name="Iida T."/>
            <person name="Hattori M."/>
            <person name="Ohkuma M."/>
        </authorList>
    </citation>
    <scope>NUCLEOTIDE SEQUENCE [LARGE SCALE GENOMIC DNA]</scope>
    <source>
        <strain evidence="2">JCM 21531</strain>
    </source>
</reference>
<evidence type="ECO:0000256" key="1">
    <source>
        <dbReference type="SAM" id="SignalP"/>
    </source>
</evidence>
<dbReference type="InterPro" id="IPR037126">
    <property type="entry name" value="PdaC/RsiV-like_sf"/>
</dbReference>
<dbReference type="AlphaFoldDB" id="W4V825"/>
<dbReference type="EMBL" id="BAVR01000027">
    <property type="protein sequence ID" value="GAE88948.1"/>
    <property type="molecule type" value="Genomic_DNA"/>
</dbReference>
<dbReference type="RefSeq" id="WP_038289101.1">
    <property type="nucleotide sequence ID" value="NZ_BAVR01000027.1"/>
</dbReference>
<evidence type="ECO:0000313" key="3">
    <source>
        <dbReference type="Proteomes" id="UP000019109"/>
    </source>
</evidence>
<name>W4V825_9FIRM</name>
<comment type="caution">
    <text evidence="2">The sequence shown here is derived from an EMBL/GenBank/DDBJ whole genome shotgun (WGS) entry which is preliminary data.</text>
</comment>
<feature type="signal peptide" evidence="1">
    <location>
        <begin position="1"/>
        <end position="17"/>
    </location>
</feature>
<proteinExistence type="predicted"/>
<evidence type="ECO:0000313" key="2">
    <source>
        <dbReference type="EMBL" id="GAE88948.1"/>
    </source>
</evidence>
<feature type="chain" id="PRO_5039350695" description="DUF3298 domain-containing protein" evidence="1">
    <location>
        <begin position="18"/>
        <end position="228"/>
    </location>
</feature>
<keyword evidence="3" id="KW-1185">Reference proteome</keyword>
<accession>W4V825</accession>
<keyword evidence="1" id="KW-0732">Signal</keyword>
<dbReference type="STRING" id="1294263.JCM21531_2434"/>
<gene>
    <name evidence="2" type="ORF">JCM21531_2434</name>
</gene>
<dbReference type="OrthoDB" id="5637at2"/>
<evidence type="ECO:0008006" key="4">
    <source>
        <dbReference type="Google" id="ProtNLM"/>
    </source>
</evidence>
<dbReference type="Gene3D" id="3.90.640.20">
    <property type="entry name" value="Heat-shock cognate protein, ATPase"/>
    <property type="match status" value="1"/>
</dbReference>
<sequence length="228" mass="26677">MKKLLVLLLLFSFLVVGCSGDRKEKKLQATELTDKYQIESVSEENTYGDVHTVFTYPVIKDLIDKRIEDKINSTISARIEDYRSLVSVSEEFGLEETMTVWYEVPFRSKEKLSIKFYIQSHIKQEDYTDITIDTYNFDLNSGEDIPLADLFKLKTYKDKLNSILQVKFNELDVKTNKQFAGLDEDQDYYLKDDKLVIYYQSLIYTDDEPLEFEIPFADISDMLKAPIN</sequence>
<dbReference type="Proteomes" id="UP000019109">
    <property type="component" value="Unassembled WGS sequence"/>
</dbReference>
<dbReference type="Gene3D" id="3.30.565.40">
    <property type="entry name" value="Fervidobacterium nodosum Rt17-B1 like"/>
    <property type="match status" value="1"/>
</dbReference>
<dbReference type="PROSITE" id="PS51257">
    <property type="entry name" value="PROKAR_LIPOPROTEIN"/>
    <property type="match status" value="1"/>
</dbReference>
<organism evidence="2 3">
    <name type="scientific">Acetivibrio straminisolvens JCM 21531</name>
    <dbReference type="NCBI Taxonomy" id="1294263"/>
    <lineage>
        <taxon>Bacteria</taxon>
        <taxon>Bacillati</taxon>
        <taxon>Bacillota</taxon>
        <taxon>Clostridia</taxon>
        <taxon>Eubacteriales</taxon>
        <taxon>Oscillospiraceae</taxon>
        <taxon>Acetivibrio</taxon>
    </lineage>
</organism>